<accession>A0A8K0J4D0</accession>
<evidence type="ECO:0000256" key="1">
    <source>
        <dbReference type="SAM" id="SignalP"/>
    </source>
</evidence>
<gene>
    <name evidence="2" type="ORF">E4U42_005365</name>
</gene>
<evidence type="ECO:0000313" key="3">
    <source>
        <dbReference type="Proteomes" id="UP000811619"/>
    </source>
</evidence>
<dbReference type="EMBL" id="SRPY01000506">
    <property type="protein sequence ID" value="KAG5922742.1"/>
    <property type="molecule type" value="Genomic_DNA"/>
</dbReference>
<keyword evidence="3" id="KW-1185">Reference proteome</keyword>
<evidence type="ECO:0000313" key="2">
    <source>
        <dbReference type="EMBL" id="KAG5922742.1"/>
    </source>
</evidence>
<comment type="caution">
    <text evidence="2">The sequence shown here is derived from an EMBL/GenBank/DDBJ whole genome shotgun (WGS) entry which is preliminary data.</text>
</comment>
<sequence>MHFSTSATLAVLALCAGPAAAQYDALRSRIGNKNPGVRPVECKPVPIAWPRDLRPCSSVPNSLSWDCPDLGIILRSSPWGLELKPGNAPLQVYVQCEYTPPKKYLCPASASAYIGEPNFCPKDKHPPVLVVGRQ</sequence>
<organism evidence="2 3">
    <name type="scientific">Claviceps africana</name>
    <dbReference type="NCBI Taxonomy" id="83212"/>
    <lineage>
        <taxon>Eukaryota</taxon>
        <taxon>Fungi</taxon>
        <taxon>Dikarya</taxon>
        <taxon>Ascomycota</taxon>
        <taxon>Pezizomycotina</taxon>
        <taxon>Sordariomycetes</taxon>
        <taxon>Hypocreomycetidae</taxon>
        <taxon>Hypocreales</taxon>
        <taxon>Clavicipitaceae</taxon>
        <taxon>Claviceps</taxon>
    </lineage>
</organism>
<dbReference type="AlphaFoldDB" id="A0A8K0J4D0"/>
<keyword evidence="1" id="KW-0732">Signal</keyword>
<name>A0A8K0J4D0_9HYPO</name>
<protein>
    <submittedName>
        <fullName evidence="2">Uncharacterized protein</fullName>
    </submittedName>
</protein>
<feature type="chain" id="PRO_5035443130" evidence="1">
    <location>
        <begin position="22"/>
        <end position="134"/>
    </location>
</feature>
<reference evidence="2" key="1">
    <citation type="journal article" date="2020" name="bioRxiv">
        <title>Whole genome comparisons of ergot fungi reveals the divergence and evolution of species within the genus Claviceps are the result of varying mechanisms driving genome evolution and host range expansion.</title>
        <authorList>
            <person name="Wyka S.A."/>
            <person name="Mondo S.J."/>
            <person name="Liu M."/>
            <person name="Dettman J."/>
            <person name="Nalam V."/>
            <person name="Broders K.D."/>
        </authorList>
    </citation>
    <scope>NUCLEOTIDE SEQUENCE</scope>
    <source>
        <strain evidence="2">CCC 489</strain>
    </source>
</reference>
<dbReference type="Proteomes" id="UP000811619">
    <property type="component" value="Unassembled WGS sequence"/>
</dbReference>
<proteinExistence type="predicted"/>
<feature type="signal peptide" evidence="1">
    <location>
        <begin position="1"/>
        <end position="21"/>
    </location>
</feature>